<keyword evidence="2" id="KW-0677">Repeat</keyword>
<reference evidence="6 7" key="1">
    <citation type="submission" date="2019-11" db="EMBL/GenBank/DDBJ databases">
        <title>Draft Genome Sequence of Plant Growth-Promoting Rhizosphere-Associated Bacteria.</title>
        <authorList>
            <person name="Vasilyev I.Y."/>
            <person name="Radchenko V."/>
            <person name="Ilnitskaya E.V."/>
        </authorList>
    </citation>
    <scope>NUCLEOTIDE SEQUENCE [LARGE SCALE GENOMIC DNA]</scope>
    <source>
        <strain evidence="6 7">VRA_9sq_n</strain>
    </source>
</reference>
<dbReference type="PROSITE" id="PS00626">
    <property type="entry name" value="RCC1_2"/>
    <property type="match status" value="2"/>
</dbReference>
<feature type="domain" description="RCC1-like" evidence="5">
    <location>
        <begin position="208"/>
        <end position="431"/>
    </location>
</feature>
<dbReference type="Pfam" id="PF25390">
    <property type="entry name" value="WD40_RLD"/>
    <property type="match status" value="2"/>
</dbReference>
<dbReference type="InterPro" id="IPR058923">
    <property type="entry name" value="RCC1-like_dom"/>
</dbReference>
<dbReference type="Pfam" id="PF09479">
    <property type="entry name" value="Flg_new"/>
    <property type="match status" value="2"/>
</dbReference>
<sequence>MQSSSRSRACCIASLAAIIASGLILGNLSGIDLAQADATASPTASQSMENQGEGVTPGIPSSTQTPSIASSPTETQKLDSPIQTTPSPAFPSPTSQGSASPAPSTRSTSSCPNNQCSVTFDTTQADTATPDSQTVLSGGLAKRPTDPTRKGYLFDGWFIGQVAYDFNQPVTNNLKLTANWTAGDGHWSLTPAHGAISGGTTVTVAPPATRGIKFSQITSGSTQSLALGSDGNIYSWGKNAYGQQGDGTNIDRQSPIKVSKPANAPKGFIFTKVDAGDHSVLAMGSDGNLYTWGFNASGQLGDGTTENRSRPVPVKKPDGAAPGFTWKQAETRWDHTVALGSDGNLYAWGLNAYGQLGNTSVPRGPNNPAAYSTKPVPVSKPAGITFTQPATGRYSSMAMGSDGKLYAWGWNSYGRLGDGTTTDRLTPTQVLQPNGVTFSQFNVGADYSFAITTNGDLYGWGWNDSGRLGDGTTTDRHVPTFIPRPDGTPAGFTWKQVMGRDYHGMGIGSDGNLYTWGVNWYGDLGLPDVPTGQTSHITRPRPVQKPKPSVAGQETSWVRLYAGWEQSLALGSDGNLYTWGWNSGGQLGDPTIPTGYDNSKAMRLTPGLAAFPLTPDLTAVKFDQTLGSNLKKAGTNWQVVTPAHRKGRVDTAITWNLYGPQPDDILDYTYDPPSYTVTFDKADGSQPTSQSVVEDRTASRPDQDPTRPGFLFDGWFSGDAAYDFASPVKGPLKLTAHWTAGTGRWTTSPKQGPDSGQTKVTLVPPAARGIRFSQVSAGDDHSLALGSDGNIYAWGANKYGQLGDGTKTDRLTPVQIPKPTGVNRFIQVSAGKAFSVALDGQGHIWAWGLNSSGQLGSNAVATNGSAAYSSNPIRVQAPSGMTATNFTLTGISAGITHVLAVDGQGRAWGWGSNEFGKLGVPSSTVATTGITTRPVQVATPQGETTGFHYAQVSAGGSHSLATDAQGRTWGWGSNQNGDLGNTSDVALNGYTFTPVQAKPGTNPTGGFKPVQIIAGSGHSSALDDLGRLWSWGGNSNGELGLGDTTTRTAPSLVTMPANVSTFRQLTSSRSSGNSLALDQNGNIWGWGQNSSGMLGTGGTGSLNKPTRMGNPSGIDHFVKISAGTGHTLAIASTGSTLGWGDNGQGRLGNNATQTVYSPVNVLFPFRLGTPSTVQFGGVSGTSLSFTGQPDGAWTVLTPNHNAGDTTVSIAWTLNGAPQPNDETNAFRFIHYGVLPLTGEAGILVIVMVGSLAAVSGLAAKRQRLEAQSGPGGKTAARHKH</sequence>
<feature type="region of interest" description="Disordered" evidence="3">
    <location>
        <begin position="679"/>
        <end position="708"/>
    </location>
</feature>
<dbReference type="InterPro" id="IPR051210">
    <property type="entry name" value="Ub_ligase/GEF_domain"/>
</dbReference>
<evidence type="ECO:0000256" key="1">
    <source>
        <dbReference type="ARBA" id="ARBA00004196"/>
    </source>
</evidence>
<dbReference type="PRINTS" id="PR00633">
    <property type="entry name" value="RCCNDNSATION"/>
</dbReference>
<keyword evidence="4" id="KW-0812">Transmembrane</keyword>
<feature type="region of interest" description="Disordered" evidence="3">
    <location>
        <begin position="302"/>
        <end position="323"/>
    </location>
</feature>
<organism evidence="6 7">
    <name type="scientific">Bifidobacterium asteroides</name>
    <dbReference type="NCBI Taxonomy" id="1684"/>
    <lineage>
        <taxon>Bacteria</taxon>
        <taxon>Bacillati</taxon>
        <taxon>Actinomycetota</taxon>
        <taxon>Actinomycetes</taxon>
        <taxon>Bifidobacteriales</taxon>
        <taxon>Bifidobacteriaceae</taxon>
        <taxon>Bifidobacterium</taxon>
    </lineage>
</organism>
<feature type="domain" description="RCC1-like" evidence="5">
    <location>
        <begin position="824"/>
        <end position="1174"/>
    </location>
</feature>
<evidence type="ECO:0000256" key="3">
    <source>
        <dbReference type="SAM" id="MobiDB-lite"/>
    </source>
</evidence>
<comment type="subcellular location">
    <subcellularLocation>
        <location evidence="1">Cell envelope</location>
    </subcellularLocation>
</comment>
<dbReference type="GO" id="GO:0030313">
    <property type="term" value="C:cell envelope"/>
    <property type="evidence" value="ECO:0007669"/>
    <property type="project" value="UniProtKB-SubCell"/>
</dbReference>
<evidence type="ECO:0000259" key="5">
    <source>
        <dbReference type="Pfam" id="PF25390"/>
    </source>
</evidence>
<keyword evidence="4" id="KW-0472">Membrane</keyword>
<dbReference type="InterPro" id="IPR042229">
    <property type="entry name" value="Listeria/Bacterioides_rpt_sf"/>
</dbReference>
<dbReference type="Gene3D" id="2.130.10.30">
    <property type="entry name" value="Regulator of chromosome condensation 1/beta-lactamase-inhibitor protein II"/>
    <property type="match status" value="4"/>
</dbReference>
<dbReference type="AlphaFoldDB" id="A0A6N7TX49"/>
<evidence type="ECO:0000313" key="7">
    <source>
        <dbReference type="Proteomes" id="UP000436357"/>
    </source>
</evidence>
<dbReference type="InterPro" id="IPR000408">
    <property type="entry name" value="Reg_chr_condens"/>
</dbReference>
<dbReference type="NCBIfam" id="TIGR02543">
    <property type="entry name" value="List_Bact_rpt"/>
    <property type="match status" value="2"/>
</dbReference>
<evidence type="ECO:0000313" key="6">
    <source>
        <dbReference type="EMBL" id="MSD90903.1"/>
    </source>
</evidence>
<name>A0A6N7TX49_9BIFI</name>
<feature type="compositionally biased region" description="Basic and acidic residues" evidence="3">
    <location>
        <begin position="693"/>
        <end position="705"/>
    </location>
</feature>
<dbReference type="InterPro" id="IPR013378">
    <property type="entry name" value="InlB-like_B-rpt"/>
</dbReference>
<dbReference type="PROSITE" id="PS50012">
    <property type="entry name" value="RCC1_3"/>
    <property type="match status" value="12"/>
</dbReference>
<dbReference type="Pfam" id="PF00415">
    <property type="entry name" value="RCC1"/>
    <property type="match status" value="3"/>
</dbReference>
<feature type="region of interest" description="Disordered" evidence="3">
    <location>
        <begin position="42"/>
        <end position="147"/>
    </location>
</feature>
<dbReference type="EMBL" id="WKKW01000002">
    <property type="protein sequence ID" value="MSD90903.1"/>
    <property type="molecule type" value="Genomic_DNA"/>
</dbReference>
<dbReference type="PANTHER" id="PTHR22870">
    <property type="entry name" value="REGULATOR OF CHROMOSOME CONDENSATION"/>
    <property type="match status" value="1"/>
</dbReference>
<proteinExistence type="predicted"/>
<dbReference type="Gene3D" id="2.60.40.4270">
    <property type="entry name" value="Listeria-Bacteroides repeat domain"/>
    <property type="match status" value="2"/>
</dbReference>
<feature type="compositionally biased region" description="Polar residues" evidence="3">
    <location>
        <begin position="59"/>
        <end position="75"/>
    </location>
</feature>
<keyword evidence="4" id="KW-1133">Transmembrane helix</keyword>
<feature type="compositionally biased region" description="Low complexity" evidence="3">
    <location>
        <begin position="84"/>
        <end position="110"/>
    </location>
</feature>
<dbReference type="SUPFAM" id="SSF50985">
    <property type="entry name" value="RCC1/BLIP-II"/>
    <property type="match status" value="3"/>
</dbReference>
<dbReference type="Pfam" id="PF13540">
    <property type="entry name" value="RCC1_2"/>
    <property type="match status" value="1"/>
</dbReference>
<evidence type="ECO:0000256" key="2">
    <source>
        <dbReference type="ARBA" id="ARBA00022737"/>
    </source>
</evidence>
<feature type="compositionally biased region" description="Polar residues" evidence="3">
    <location>
        <begin position="111"/>
        <end position="136"/>
    </location>
</feature>
<evidence type="ECO:0000256" key="4">
    <source>
        <dbReference type="SAM" id="Phobius"/>
    </source>
</evidence>
<accession>A0A6N7TX49</accession>
<protein>
    <recommendedName>
        <fullName evidence="5">RCC1-like domain-containing protein</fullName>
    </recommendedName>
</protein>
<feature type="transmembrane region" description="Helical" evidence="4">
    <location>
        <begin position="1240"/>
        <end position="1259"/>
    </location>
</feature>
<comment type="caution">
    <text evidence="6">The sequence shown here is derived from an EMBL/GenBank/DDBJ whole genome shotgun (WGS) entry which is preliminary data.</text>
</comment>
<dbReference type="InterPro" id="IPR009091">
    <property type="entry name" value="RCC1/BLIP-II"/>
</dbReference>
<gene>
    <name evidence="6" type="ORF">GKC41_04410</name>
</gene>
<dbReference type="Proteomes" id="UP000436357">
    <property type="component" value="Unassembled WGS sequence"/>
</dbReference>
<dbReference type="PANTHER" id="PTHR22870:SF408">
    <property type="entry name" value="OS09G0560450 PROTEIN"/>
    <property type="match status" value="1"/>
</dbReference>
<dbReference type="OrthoDB" id="9796385at2"/>